<evidence type="ECO:0000256" key="4">
    <source>
        <dbReference type="ARBA" id="ARBA00022737"/>
    </source>
</evidence>
<feature type="transmembrane region" description="Helical" evidence="8">
    <location>
        <begin position="700"/>
        <end position="721"/>
    </location>
</feature>
<evidence type="ECO:0000313" key="11">
    <source>
        <dbReference type="EMBL" id="KAL3117868.1"/>
    </source>
</evidence>
<dbReference type="PANTHER" id="PTHR11311">
    <property type="entry name" value="SPONDIN"/>
    <property type="match status" value="1"/>
</dbReference>
<evidence type="ECO:0000259" key="10">
    <source>
        <dbReference type="PROSITE" id="PS51020"/>
    </source>
</evidence>
<feature type="transmembrane region" description="Helical" evidence="8">
    <location>
        <begin position="768"/>
        <end position="788"/>
    </location>
</feature>
<feature type="region of interest" description="Disordered" evidence="7">
    <location>
        <begin position="249"/>
        <end position="277"/>
    </location>
</feature>
<feature type="transmembrane region" description="Helical" evidence="8">
    <location>
        <begin position="99"/>
        <end position="120"/>
    </location>
</feature>
<keyword evidence="8" id="KW-0472">Membrane</keyword>
<sequence length="1326" mass="149298">MASNSASMNDQQPIPSFMTNFPVSGQQKAALQFAFYNTLLFSLLGICLASIFAVYRLLYLFLMPMLWALLVGTVLFPLKRMISEGLKGWLDRLDGENRPLLVGLAFLPVQITLQFSFAVYETALSFTGLCLGFGYFALKVLCHYGAFSSLLLLIGRIYGFADSLIEISTRNWVFLLIFCYSLGLGGWIYLHEIGQINKKFARVLSLPIWFFLLAYLSDFFGFFRVFIFILCCSLLVLISAGLIGTNAENEDENQQKKHQNEEETNGETEQNEGENGIKTNLGTALGGEARLDQAFSSDVHLRVIGGLCALLWVVNHDLLLFFFVIIPFAIAFAVQLGAQIGLFAFIQQHLTQCKEQIVHKTSKFVHVIVAGPLRKFVHLLFTSDRMFVIGFRDRVDLLSSLIVMAILAVGCLFALLFTLFQLHSETLHLAKLGTNVLSSNPDWLRDALNYTGGHLTEKDIDAYMEQAYQQGRTWLASNIRQLADPKDAGRADRLEDQAKLLVDNLYHLWEERRIEDETYKDTLTTFGSTGDSTAGNKRKRALSPTQNSNENADGEGEKENDAGGEENDEDKRAWLYGLVRNANLAMWKTELTSMVSQNIETVWTITHSLWHFLLMNISLLSTVLLSTLSLVVEFSFDLFNFLIEWLVFLSTLFYLLSNSSDQWLPIWWVNGASAFFQLAAVEGEAQRDNNLNVANAAEKAIQGVFVLSAKMAIFYGLYTFFVHSLFSLNVIIIPSILAALLAAIPIFPPYSVALFGVVEIYLVRGEPIAALVFVAISVAPLFFADPVFLQRIKRKSPVRYRFGSDRWHLLAGLQGAIIGPIILCLMIALLNVYSQFAVGIDFHVPSLWSPSFSSLFLLRSAVSVPAVPKCSQRLFEAKGDPSPGSNGFSIEIREAPPGMDGDSDELQAIKWNGTSEQPEGYVPGRSYVVTVRGWSAHPIHRADFFAALALPHFLNRMEKLEGNLTLKRIVGRVVSRELRPIVVPPVSPTRILRPKTEVSVLWRAPESGAGGCVLFRATVIQSRHIWYWNENEMTNRFCVVEGYQKAMPRDDPEAKCCACDEAEYDVQFVGIWSKETHPKDYPTLEHLTHFTDVLGASHSKYYRLWRFGDIASDGLKEIAEWGNTYKGEAEMKANASEVRTIVKMKGLWYPGPYQWALSRQQIPPLGLVGRDVWSKPRLVRRHLRGQFVLARLQFGCRKRAFDLRPFDAGTDNGYTYMSPNEPAEPRVPIAAITTRDDPRSPFFDEHSEEIAPLARLVLRRKNVLAAQCQSEEAYQREAFNSTNTSEDEEYRDRRECAVSQWGSWSLCSATCGKGIRMRSRHKLAIN</sequence>
<feature type="transmembrane region" description="Helical" evidence="8">
    <location>
        <begin position="401"/>
        <end position="422"/>
    </location>
</feature>
<feature type="transmembrane region" description="Helical" evidence="8">
    <location>
        <begin position="200"/>
        <end position="216"/>
    </location>
</feature>
<dbReference type="Proteomes" id="UP001620626">
    <property type="component" value="Unassembled WGS sequence"/>
</dbReference>
<keyword evidence="3" id="KW-0272">Extracellular matrix</keyword>
<feature type="domain" description="Reelin" evidence="9">
    <location>
        <begin position="874"/>
        <end position="1052"/>
    </location>
</feature>
<feature type="region of interest" description="Disordered" evidence="7">
    <location>
        <begin position="524"/>
        <end position="567"/>
    </location>
</feature>
<feature type="domain" description="Spondin" evidence="10">
    <location>
        <begin position="1052"/>
        <end position="1241"/>
    </location>
</feature>
<feature type="transmembrane region" description="Helical" evidence="8">
    <location>
        <begin position="58"/>
        <end position="78"/>
    </location>
</feature>
<feature type="transmembrane region" description="Helical" evidence="8">
    <location>
        <begin position="319"/>
        <end position="343"/>
    </location>
</feature>
<dbReference type="InterPro" id="IPR036383">
    <property type="entry name" value="TSP1_rpt_sf"/>
</dbReference>
<evidence type="ECO:0000259" key="9">
    <source>
        <dbReference type="PROSITE" id="PS51019"/>
    </source>
</evidence>
<dbReference type="InterPro" id="IPR042307">
    <property type="entry name" value="Reeler_sf"/>
</dbReference>
<evidence type="ECO:0000256" key="3">
    <source>
        <dbReference type="ARBA" id="ARBA00022530"/>
    </source>
</evidence>
<feature type="transmembrane region" description="Helical" evidence="8">
    <location>
        <begin position="33"/>
        <end position="52"/>
    </location>
</feature>
<dbReference type="EMBL" id="JBICBT010000305">
    <property type="protein sequence ID" value="KAL3117868.1"/>
    <property type="molecule type" value="Genomic_DNA"/>
</dbReference>
<feature type="transmembrane region" description="Helical" evidence="8">
    <location>
        <begin position="609"/>
        <end position="632"/>
    </location>
</feature>
<evidence type="ECO:0000256" key="2">
    <source>
        <dbReference type="ARBA" id="ARBA00019594"/>
    </source>
</evidence>
<evidence type="ECO:0000256" key="1">
    <source>
        <dbReference type="ARBA" id="ARBA00004498"/>
    </source>
</evidence>
<feature type="transmembrane region" description="Helical" evidence="8">
    <location>
        <begin position="171"/>
        <end position="188"/>
    </location>
</feature>
<feature type="transmembrane region" description="Helical" evidence="8">
    <location>
        <begin position="728"/>
        <end position="748"/>
    </location>
</feature>
<keyword evidence="5" id="KW-0130">Cell adhesion</keyword>
<dbReference type="Gene3D" id="2.60.40.2130">
    <property type="entry name" value="F-spondin domain"/>
    <property type="match status" value="1"/>
</dbReference>
<dbReference type="PROSITE" id="PS51019">
    <property type="entry name" value="REELIN"/>
    <property type="match status" value="1"/>
</dbReference>
<proteinExistence type="predicted"/>
<dbReference type="Pfam" id="PF00090">
    <property type="entry name" value="TSP_1"/>
    <property type="match status" value="1"/>
</dbReference>
<dbReference type="Gene3D" id="2.20.100.10">
    <property type="entry name" value="Thrombospondin type-1 (TSP1) repeat"/>
    <property type="match status" value="1"/>
</dbReference>
<dbReference type="InterPro" id="IPR009465">
    <property type="entry name" value="Spondin_N"/>
</dbReference>
<keyword evidence="8" id="KW-0812">Transmembrane</keyword>
<dbReference type="PROSITE" id="PS50092">
    <property type="entry name" value="TSP1"/>
    <property type="match status" value="1"/>
</dbReference>
<keyword evidence="3" id="KW-0964">Secreted</keyword>
<keyword evidence="4" id="KW-0677">Repeat</keyword>
<feature type="transmembrane region" description="Helical" evidence="8">
    <location>
        <begin position="809"/>
        <end position="833"/>
    </location>
</feature>
<evidence type="ECO:0000256" key="7">
    <source>
        <dbReference type="SAM" id="MobiDB-lite"/>
    </source>
</evidence>
<dbReference type="GO" id="GO:0007155">
    <property type="term" value="P:cell adhesion"/>
    <property type="evidence" value="ECO:0007669"/>
    <property type="project" value="UniProtKB-KW"/>
</dbReference>
<organism evidence="11 12">
    <name type="scientific">Heterodera trifolii</name>
    <dbReference type="NCBI Taxonomy" id="157864"/>
    <lineage>
        <taxon>Eukaryota</taxon>
        <taxon>Metazoa</taxon>
        <taxon>Ecdysozoa</taxon>
        <taxon>Nematoda</taxon>
        <taxon>Chromadorea</taxon>
        <taxon>Rhabditida</taxon>
        <taxon>Tylenchina</taxon>
        <taxon>Tylenchomorpha</taxon>
        <taxon>Tylenchoidea</taxon>
        <taxon>Heteroderidae</taxon>
        <taxon>Heteroderinae</taxon>
        <taxon>Heterodera</taxon>
    </lineage>
</organism>
<dbReference type="Gene3D" id="2.60.40.4060">
    <property type="entry name" value="Reeler domain"/>
    <property type="match status" value="1"/>
</dbReference>
<keyword evidence="12" id="KW-1185">Reference proteome</keyword>
<comment type="subcellular location">
    <subcellularLocation>
        <location evidence="1">Secreted</location>
        <location evidence="1">Extracellular space</location>
        <location evidence="1">Extracellular matrix</location>
    </subcellularLocation>
</comment>
<evidence type="ECO:0000313" key="12">
    <source>
        <dbReference type="Proteomes" id="UP001620626"/>
    </source>
</evidence>
<comment type="caution">
    <text evidence="11">The sequence shown here is derived from an EMBL/GenBank/DDBJ whole genome shotgun (WGS) entry which is preliminary data.</text>
</comment>
<dbReference type="InterPro" id="IPR002861">
    <property type="entry name" value="Reeler_dom"/>
</dbReference>
<accession>A0ABD2LRX5</accession>
<feature type="transmembrane region" description="Helical" evidence="8">
    <location>
        <begin position="638"/>
        <end position="656"/>
    </location>
</feature>
<evidence type="ECO:0000256" key="6">
    <source>
        <dbReference type="ARBA" id="ARBA00030964"/>
    </source>
</evidence>
<evidence type="ECO:0000256" key="5">
    <source>
        <dbReference type="ARBA" id="ARBA00022889"/>
    </source>
</evidence>
<feature type="transmembrane region" description="Helical" evidence="8">
    <location>
        <begin position="223"/>
        <end position="243"/>
    </location>
</feature>
<dbReference type="Pfam" id="PF06468">
    <property type="entry name" value="Spond_N"/>
    <property type="match status" value="2"/>
</dbReference>
<dbReference type="InterPro" id="IPR051418">
    <property type="entry name" value="Spondin/Thrombospondin_T1"/>
</dbReference>
<dbReference type="PANTHER" id="PTHR11311:SF16">
    <property type="entry name" value="SPONDIN-1"/>
    <property type="match status" value="1"/>
</dbReference>
<dbReference type="InterPro" id="IPR000884">
    <property type="entry name" value="TSP1_rpt"/>
</dbReference>
<feature type="compositionally biased region" description="Acidic residues" evidence="7">
    <location>
        <begin position="262"/>
        <end position="272"/>
    </location>
</feature>
<keyword evidence="8" id="KW-1133">Transmembrane helix</keyword>
<protein>
    <recommendedName>
        <fullName evidence="2">Spondin-1</fullName>
    </recommendedName>
    <alternativeName>
        <fullName evidence="6">F-spondin</fullName>
    </alternativeName>
</protein>
<dbReference type="InterPro" id="IPR038678">
    <property type="entry name" value="Spondin_N_sf"/>
</dbReference>
<dbReference type="Pfam" id="PF02014">
    <property type="entry name" value="Reeler"/>
    <property type="match status" value="1"/>
</dbReference>
<evidence type="ECO:0000256" key="8">
    <source>
        <dbReference type="SAM" id="Phobius"/>
    </source>
</evidence>
<name>A0ABD2LRX5_9BILA</name>
<feature type="transmembrane region" description="Helical" evidence="8">
    <location>
        <begin position="132"/>
        <end position="159"/>
    </location>
</feature>
<dbReference type="SUPFAM" id="SSF82895">
    <property type="entry name" value="TSP-1 type 1 repeat"/>
    <property type="match status" value="1"/>
</dbReference>
<feature type="compositionally biased region" description="Polar residues" evidence="7">
    <location>
        <begin position="524"/>
        <end position="535"/>
    </location>
</feature>
<gene>
    <name evidence="11" type="ORF">niasHT_006300</name>
</gene>
<dbReference type="PROSITE" id="PS51020">
    <property type="entry name" value="SPONDIN"/>
    <property type="match status" value="1"/>
</dbReference>
<reference evidence="11 12" key="1">
    <citation type="submission" date="2024-10" db="EMBL/GenBank/DDBJ databases">
        <authorList>
            <person name="Kim D."/>
        </authorList>
    </citation>
    <scope>NUCLEOTIDE SEQUENCE [LARGE SCALE GENOMIC DNA]</scope>
    <source>
        <strain evidence="11">BH-2024</strain>
    </source>
</reference>